<dbReference type="STRING" id="1249552.PS2015_1762"/>
<evidence type="ECO:0000256" key="7">
    <source>
        <dbReference type="SAM" id="Phobius"/>
    </source>
</evidence>
<dbReference type="RefSeq" id="WP_156412698.1">
    <property type="nucleotide sequence ID" value="NZ_CP013189.1"/>
</dbReference>
<evidence type="ECO:0000256" key="2">
    <source>
        <dbReference type="ARBA" id="ARBA00007430"/>
    </source>
</evidence>
<feature type="transmembrane region" description="Helical" evidence="7">
    <location>
        <begin position="254"/>
        <end position="274"/>
    </location>
</feature>
<sequence length="435" mass="47790">MSNASGLYRAISRSMLGRYAVYAVNLLSMMVLARLFSPETFGTVAAIMVFFTFFRLMAEAGLGPAIINIDNISVEDRNGLFGLTITIGFVLAIMFAALGPIFLMFYDMARVDEVVPYIAVSLFVFAAGIVPTAFLLREQAFYRIATAGLLAEVVSTASAIALLQIIDPLHALAAKGAVSAVALVSVSWYFSSATQFGRPLLGARFSAIIPLLSFSSYQFGFNFINYFSRNLDNILVGKYMGAGMLGAYDKAYQLMRYPLMLLTFAMTPAIQPVIRKHSGDPVLVEAIHSEFVFKLSLIGALAGLLIFLLSDWIVLIILGDQWLNVIPIIRILAIAIPAQVVLSTSGSFFQAMSRADLLFLSGILSAIVMVGAIIVGVSERDIELLCWCLVVAFHINFLQAYFLLYRKIFVVPLRKHLIRMTPAAFIVIGMVWFAW</sequence>
<dbReference type="Pfam" id="PF13440">
    <property type="entry name" value="Polysacc_synt_3"/>
    <property type="match status" value="1"/>
</dbReference>
<feature type="transmembrane region" description="Helical" evidence="7">
    <location>
        <begin position="43"/>
        <end position="67"/>
    </location>
</feature>
<evidence type="ECO:0000313" key="8">
    <source>
        <dbReference type="EMBL" id="ALO46412.1"/>
    </source>
</evidence>
<dbReference type="EMBL" id="CP013189">
    <property type="protein sequence ID" value="ALO46412.1"/>
    <property type="molecule type" value="Genomic_DNA"/>
</dbReference>
<feature type="transmembrane region" description="Helical" evidence="7">
    <location>
        <begin position="148"/>
        <end position="166"/>
    </location>
</feature>
<name>A0A0S2KDM0_9GAMM</name>
<keyword evidence="6 7" id="KW-0472">Membrane</keyword>
<dbReference type="PATRIC" id="fig|1249552.3.peg.1770"/>
<dbReference type="PANTHER" id="PTHR30250:SF10">
    <property type="entry name" value="LIPOPOLYSACCHARIDE BIOSYNTHESIS PROTEIN WZXC"/>
    <property type="match status" value="1"/>
</dbReference>
<evidence type="ECO:0000256" key="1">
    <source>
        <dbReference type="ARBA" id="ARBA00004651"/>
    </source>
</evidence>
<organism evidence="8 9">
    <name type="scientific">Pseudohongiella spirulinae</name>
    <dbReference type="NCBI Taxonomy" id="1249552"/>
    <lineage>
        <taxon>Bacteria</taxon>
        <taxon>Pseudomonadati</taxon>
        <taxon>Pseudomonadota</taxon>
        <taxon>Gammaproteobacteria</taxon>
        <taxon>Pseudomonadales</taxon>
        <taxon>Pseudohongiellaceae</taxon>
        <taxon>Pseudohongiella</taxon>
    </lineage>
</organism>
<feature type="transmembrane region" description="Helical" evidence="7">
    <location>
        <begin position="325"/>
        <end position="345"/>
    </location>
</feature>
<evidence type="ECO:0000313" key="9">
    <source>
        <dbReference type="Proteomes" id="UP000065641"/>
    </source>
</evidence>
<dbReference type="InterPro" id="IPR050833">
    <property type="entry name" value="Poly_Biosynth_Transport"/>
</dbReference>
<accession>A0A0S2KDM0</accession>
<evidence type="ECO:0000256" key="4">
    <source>
        <dbReference type="ARBA" id="ARBA00022692"/>
    </source>
</evidence>
<reference evidence="8 9" key="1">
    <citation type="submission" date="2015-11" db="EMBL/GenBank/DDBJ databases">
        <authorList>
            <person name="Zhang Y."/>
            <person name="Guo Z."/>
        </authorList>
    </citation>
    <scope>NUCLEOTIDE SEQUENCE [LARGE SCALE GENOMIC DNA]</scope>
    <source>
        <strain evidence="8 9">KCTC 32221</strain>
    </source>
</reference>
<dbReference type="GO" id="GO:0005886">
    <property type="term" value="C:plasma membrane"/>
    <property type="evidence" value="ECO:0007669"/>
    <property type="project" value="UniProtKB-SubCell"/>
</dbReference>
<evidence type="ECO:0000256" key="5">
    <source>
        <dbReference type="ARBA" id="ARBA00022989"/>
    </source>
</evidence>
<evidence type="ECO:0000256" key="3">
    <source>
        <dbReference type="ARBA" id="ARBA00022475"/>
    </source>
</evidence>
<gene>
    <name evidence="8" type="ORF">PS2015_1762</name>
</gene>
<feature type="transmembrane region" description="Helical" evidence="7">
    <location>
        <begin position="202"/>
        <end position="221"/>
    </location>
</feature>
<feature type="transmembrane region" description="Helical" evidence="7">
    <location>
        <begin position="19"/>
        <end position="37"/>
    </location>
</feature>
<comment type="subcellular location">
    <subcellularLocation>
        <location evidence="1">Cell membrane</location>
        <topology evidence="1">Multi-pass membrane protein</topology>
    </subcellularLocation>
</comment>
<dbReference type="Proteomes" id="UP000065641">
    <property type="component" value="Chromosome"/>
</dbReference>
<keyword evidence="4 7" id="KW-0812">Transmembrane</keyword>
<keyword evidence="9" id="KW-1185">Reference proteome</keyword>
<feature type="transmembrane region" description="Helical" evidence="7">
    <location>
        <begin position="384"/>
        <end position="405"/>
    </location>
</feature>
<protein>
    <submittedName>
        <fullName evidence="8">Lipopolysaccharide biosynthesis protein wzxC</fullName>
    </submittedName>
</protein>
<dbReference type="OrthoDB" id="8538786at2"/>
<feature type="transmembrane region" description="Helical" evidence="7">
    <location>
        <begin position="295"/>
        <end position="319"/>
    </location>
</feature>
<keyword evidence="3" id="KW-1003">Cell membrane</keyword>
<proteinExistence type="inferred from homology"/>
<evidence type="ECO:0000256" key="6">
    <source>
        <dbReference type="ARBA" id="ARBA00023136"/>
    </source>
</evidence>
<feature type="transmembrane region" description="Helical" evidence="7">
    <location>
        <begin position="357"/>
        <end position="378"/>
    </location>
</feature>
<dbReference type="KEGG" id="pspi:PS2015_1762"/>
<feature type="transmembrane region" description="Helical" evidence="7">
    <location>
        <begin position="172"/>
        <end position="190"/>
    </location>
</feature>
<dbReference type="PANTHER" id="PTHR30250">
    <property type="entry name" value="PST FAMILY PREDICTED COLANIC ACID TRANSPORTER"/>
    <property type="match status" value="1"/>
</dbReference>
<keyword evidence="5 7" id="KW-1133">Transmembrane helix</keyword>
<feature type="transmembrane region" description="Helical" evidence="7">
    <location>
        <begin position="79"/>
        <end position="102"/>
    </location>
</feature>
<dbReference type="AlphaFoldDB" id="A0A0S2KDM0"/>
<feature type="transmembrane region" description="Helical" evidence="7">
    <location>
        <begin position="417"/>
        <end position="434"/>
    </location>
</feature>
<comment type="similarity">
    <text evidence="2">Belongs to the polysaccharide synthase family.</text>
</comment>
<feature type="transmembrane region" description="Helical" evidence="7">
    <location>
        <begin position="114"/>
        <end position="136"/>
    </location>
</feature>